<accession>L1JHS5</accession>
<keyword evidence="5" id="KW-1185">Reference proteome</keyword>
<proteinExistence type="predicted"/>
<evidence type="ECO:0000313" key="5">
    <source>
        <dbReference type="Proteomes" id="UP000011087"/>
    </source>
</evidence>
<reference evidence="5" key="2">
    <citation type="submission" date="2012-11" db="EMBL/GenBank/DDBJ databases">
        <authorList>
            <person name="Kuo A."/>
            <person name="Curtis B.A."/>
            <person name="Tanifuji G."/>
            <person name="Burki F."/>
            <person name="Gruber A."/>
            <person name="Irimia M."/>
            <person name="Maruyama S."/>
            <person name="Arias M.C."/>
            <person name="Ball S.G."/>
            <person name="Gile G.H."/>
            <person name="Hirakawa Y."/>
            <person name="Hopkins J.F."/>
            <person name="Rensing S.A."/>
            <person name="Schmutz J."/>
            <person name="Symeonidi A."/>
            <person name="Elias M."/>
            <person name="Eveleigh R.J."/>
            <person name="Herman E.K."/>
            <person name="Klute M.J."/>
            <person name="Nakayama T."/>
            <person name="Obornik M."/>
            <person name="Reyes-Prieto A."/>
            <person name="Armbrust E.V."/>
            <person name="Aves S.J."/>
            <person name="Beiko R.G."/>
            <person name="Coutinho P."/>
            <person name="Dacks J.B."/>
            <person name="Durnford D.G."/>
            <person name="Fast N.M."/>
            <person name="Green B.R."/>
            <person name="Grisdale C."/>
            <person name="Hempe F."/>
            <person name="Henrissat B."/>
            <person name="Hoppner M.P."/>
            <person name="Ishida K.-I."/>
            <person name="Kim E."/>
            <person name="Koreny L."/>
            <person name="Kroth P.G."/>
            <person name="Liu Y."/>
            <person name="Malik S.-B."/>
            <person name="Maier U.G."/>
            <person name="McRose D."/>
            <person name="Mock T."/>
            <person name="Neilson J.A."/>
            <person name="Onodera N.T."/>
            <person name="Poole A.M."/>
            <person name="Pritham E.J."/>
            <person name="Richards T.A."/>
            <person name="Rocap G."/>
            <person name="Roy S.W."/>
            <person name="Sarai C."/>
            <person name="Schaack S."/>
            <person name="Shirato S."/>
            <person name="Slamovits C.H."/>
            <person name="Spencer D.F."/>
            <person name="Suzuki S."/>
            <person name="Worden A.Z."/>
            <person name="Zauner S."/>
            <person name="Barry K."/>
            <person name="Bell C."/>
            <person name="Bharti A.K."/>
            <person name="Crow J.A."/>
            <person name="Grimwood J."/>
            <person name="Kramer R."/>
            <person name="Lindquist E."/>
            <person name="Lucas S."/>
            <person name="Salamov A."/>
            <person name="McFadden G.I."/>
            <person name="Lane C.E."/>
            <person name="Keeling P.J."/>
            <person name="Gray M.W."/>
            <person name="Grigoriev I.V."/>
            <person name="Archibald J.M."/>
        </authorList>
    </citation>
    <scope>NUCLEOTIDE SEQUENCE</scope>
    <source>
        <strain evidence="5">CCMP2712</strain>
    </source>
</reference>
<dbReference type="AlphaFoldDB" id="L1JHS5"/>
<sequence>MIDQLLDICRSYRRERISQPNEQEYSIISKLPRSTSDSSDASAPNKSDAPRPRRGSQPVLQLPPDQHRSARSSSVSQSIAPPPADPWKTEEVRDHHRRNSETLQQMAAHLHKLSDSNCSRRKVDEYKAQISEQRERVAFLRQTLINRNATVLSEQVKLKPTVMTGGGMCRRSFEVQEVRQIQAKEKEIAEAMSEITDLSKKLEQAKSRDIKERLKTEVYIRTDDIMKLQGEIQFLKEVIKRNFGTEYKLTVTVADIRQRSKLDRSET</sequence>
<dbReference type="RefSeq" id="XP_005834630.1">
    <property type="nucleotide sequence ID" value="XM_005834573.1"/>
</dbReference>
<dbReference type="GeneID" id="17304202"/>
<dbReference type="EMBL" id="JH992989">
    <property type="protein sequence ID" value="EKX47650.1"/>
    <property type="molecule type" value="Genomic_DNA"/>
</dbReference>
<keyword evidence="1" id="KW-0175">Coiled coil</keyword>
<reference evidence="3 5" key="1">
    <citation type="journal article" date="2012" name="Nature">
        <title>Algal genomes reveal evolutionary mosaicism and the fate of nucleomorphs.</title>
        <authorList>
            <consortium name="DOE Joint Genome Institute"/>
            <person name="Curtis B.A."/>
            <person name="Tanifuji G."/>
            <person name="Burki F."/>
            <person name="Gruber A."/>
            <person name="Irimia M."/>
            <person name="Maruyama S."/>
            <person name="Arias M.C."/>
            <person name="Ball S.G."/>
            <person name="Gile G.H."/>
            <person name="Hirakawa Y."/>
            <person name="Hopkins J.F."/>
            <person name="Kuo A."/>
            <person name="Rensing S.A."/>
            <person name="Schmutz J."/>
            <person name="Symeonidi A."/>
            <person name="Elias M."/>
            <person name="Eveleigh R.J."/>
            <person name="Herman E.K."/>
            <person name="Klute M.J."/>
            <person name="Nakayama T."/>
            <person name="Obornik M."/>
            <person name="Reyes-Prieto A."/>
            <person name="Armbrust E.V."/>
            <person name="Aves S.J."/>
            <person name="Beiko R.G."/>
            <person name="Coutinho P."/>
            <person name="Dacks J.B."/>
            <person name="Durnford D.G."/>
            <person name="Fast N.M."/>
            <person name="Green B.R."/>
            <person name="Grisdale C.J."/>
            <person name="Hempel F."/>
            <person name="Henrissat B."/>
            <person name="Hoppner M.P."/>
            <person name="Ishida K."/>
            <person name="Kim E."/>
            <person name="Koreny L."/>
            <person name="Kroth P.G."/>
            <person name="Liu Y."/>
            <person name="Malik S.B."/>
            <person name="Maier U.G."/>
            <person name="McRose D."/>
            <person name="Mock T."/>
            <person name="Neilson J.A."/>
            <person name="Onodera N.T."/>
            <person name="Poole A.M."/>
            <person name="Pritham E.J."/>
            <person name="Richards T.A."/>
            <person name="Rocap G."/>
            <person name="Roy S.W."/>
            <person name="Sarai C."/>
            <person name="Schaack S."/>
            <person name="Shirato S."/>
            <person name="Slamovits C.H."/>
            <person name="Spencer D.F."/>
            <person name="Suzuki S."/>
            <person name="Worden A.Z."/>
            <person name="Zauner S."/>
            <person name="Barry K."/>
            <person name="Bell C."/>
            <person name="Bharti A.K."/>
            <person name="Crow J.A."/>
            <person name="Grimwood J."/>
            <person name="Kramer R."/>
            <person name="Lindquist E."/>
            <person name="Lucas S."/>
            <person name="Salamov A."/>
            <person name="McFadden G.I."/>
            <person name="Lane C.E."/>
            <person name="Keeling P.J."/>
            <person name="Gray M.W."/>
            <person name="Grigoriev I.V."/>
            <person name="Archibald J.M."/>
        </authorList>
    </citation>
    <scope>NUCLEOTIDE SEQUENCE</scope>
    <source>
        <strain evidence="3 5">CCMP2712</strain>
    </source>
</reference>
<organism evidence="3">
    <name type="scientific">Guillardia theta (strain CCMP2712)</name>
    <name type="common">Cryptophyte</name>
    <dbReference type="NCBI Taxonomy" id="905079"/>
    <lineage>
        <taxon>Eukaryota</taxon>
        <taxon>Cryptophyceae</taxon>
        <taxon>Pyrenomonadales</taxon>
        <taxon>Geminigeraceae</taxon>
        <taxon>Guillardia</taxon>
    </lineage>
</organism>
<protein>
    <submittedName>
        <fullName evidence="3 4">Uncharacterized protein</fullName>
    </submittedName>
</protein>
<evidence type="ECO:0000313" key="3">
    <source>
        <dbReference type="EMBL" id="EKX47650.1"/>
    </source>
</evidence>
<reference evidence="4" key="3">
    <citation type="submission" date="2016-03" db="UniProtKB">
        <authorList>
            <consortium name="EnsemblProtists"/>
        </authorList>
    </citation>
    <scope>IDENTIFICATION</scope>
</reference>
<dbReference type="Proteomes" id="UP000011087">
    <property type="component" value="Unassembled WGS sequence"/>
</dbReference>
<evidence type="ECO:0000256" key="1">
    <source>
        <dbReference type="SAM" id="Coils"/>
    </source>
</evidence>
<feature type="compositionally biased region" description="Polar residues" evidence="2">
    <location>
        <begin position="18"/>
        <end position="45"/>
    </location>
</feature>
<dbReference type="EnsemblProtists" id="EKX47650">
    <property type="protein sequence ID" value="EKX47650"/>
    <property type="gene ID" value="GUITHDRAFT_137411"/>
</dbReference>
<gene>
    <name evidence="3" type="ORF">GUITHDRAFT_137411</name>
</gene>
<dbReference type="HOGENOM" id="CLU_1043718_0_0_1"/>
<dbReference type="PaxDb" id="55529-EKX47650"/>
<dbReference type="KEGG" id="gtt:GUITHDRAFT_137411"/>
<evidence type="ECO:0000313" key="4">
    <source>
        <dbReference type="EnsemblProtists" id="EKX47650"/>
    </source>
</evidence>
<feature type="region of interest" description="Disordered" evidence="2">
    <location>
        <begin position="15"/>
        <end position="98"/>
    </location>
</feature>
<evidence type="ECO:0000256" key="2">
    <source>
        <dbReference type="SAM" id="MobiDB-lite"/>
    </source>
</evidence>
<name>L1JHS5_GUITC</name>
<feature type="coiled-coil region" evidence="1">
    <location>
        <begin position="181"/>
        <end position="208"/>
    </location>
</feature>